<sequence length="146" mass="16347">MTFVTSRHILDTVIHKAAQPPWGTYHEQRGLGLSRNTAHAIAALVEGLSKDSFGRVIEPNEQIAEKTPPLDHEDGMVYGLCRLLSGMDSRFHVWCVTFDHDFIDHAKTFERAHCIRVVPPGEFVSHHQKQMVAAMRSASRALGMTS</sequence>
<comment type="caution">
    <text evidence="1">The sequence shown here is derived from an EMBL/GenBank/DDBJ whole genome shotgun (WGS) entry which is preliminary data.</text>
</comment>
<evidence type="ECO:0000313" key="2">
    <source>
        <dbReference type="Proteomes" id="UP000197692"/>
    </source>
</evidence>
<name>A0A854NM99_CORDP</name>
<proteinExistence type="predicted"/>
<accession>A0A854NM99</accession>
<gene>
    <name evidence="1" type="ORF">AY602_00915</name>
</gene>
<evidence type="ECO:0000313" key="1">
    <source>
        <dbReference type="EMBL" id="OWM35611.1"/>
    </source>
</evidence>
<dbReference type="Proteomes" id="UP000197692">
    <property type="component" value="Unassembled WGS sequence"/>
</dbReference>
<protein>
    <recommendedName>
        <fullName evidence="3">PIN domain-containing protein</fullName>
    </recommendedName>
</protein>
<dbReference type="RefSeq" id="WP_014301588.1">
    <property type="nucleotide sequence ID" value="NZ_JADQUE010000001.1"/>
</dbReference>
<organism evidence="1 2">
    <name type="scientific">Corynebacterium diphtheriae bv. mitis</name>
    <dbReference type="NCBI Taxonomy" id="1806053"/>
    <lineage>
        <taxon>Bacteria</taxon>
        <taxon>Bacillati</taxon>
        <taxon>Actinomycetota</taxon>
        <taxon>Actinomycetes</taxon>
        <taxon>Mycobacteriales</taxon>
        <taxon>Corynebacteriaceae</taxon>
        <taxon>Corynebacterium</taxon>
    </lineage>
</organism>
<dbReference type="EMBL" id="LSZF01000012">
    <property type="protein sequence ID" value="OWM35611.1"/>
    <property type="molecule type" value="Genomic_DNA"/>
</dbReference>
<evidence type="ECO:0008006" key="3">
    <source>
        <dbReference type="Google" id="ProtNLM"/>
    </source>
</evidence>
<reference evidence="2" key="1">
    <citation type="submission" date="2016-02" db="EMBL/GenBank/DDBJ databases">
        <title>Genomic analyses of a collection of pathogenic Corynebacterium diphtheriae.</title>
        <authorList>
            <person name="Sangal V."/>
            <person name="Titov L."/>
        </authorList>
    </citation>
    <scope>NUCLEOTIDE SEQUENCE [LARGE SCALE GENOMIC DNA]</scope>
    <source>
        <strain evidence="2">1438</strain>
    </source>
</reference>
<dbReference type="AlphaFoldDB" id="A0A854NM99"/>